<dbReference type="Proteomes" id="UP000297716">
    <property type="component" value="Unassembled WGS sequence"/>
</dbReference>
<accession>A0A4Z0YPH3</accession>
<evidence type="ECO:0000313" key="2">
    <source>
        <dbReference type="EMBL" id="TGJ81085.1"/>
    </source>
</evidence>
<dbReference type="SUPFAM" id="SSF54427">
    <property type="entry name" value="NTF2-like"/>
    <property type="match status" value="1"/>
</dbReference>
<protein>
    <recommendedName>
        <fullName evidence="1">SnoaL-like domain-containing protein</fullName>
    </recommendedName>
</protein>
<dbReference type="Pfam" id="PF13577">
    <property type="entry name" value="SnoaL_4"/>
    <property type="match status" value="1"/>
</dbReference>
<proteinExistence type="predicted"/>
<feature type="domain" description="SnoaL-like" evidence="1">
    <location>
        <begin position="13"/>
        <end position="143"/>
    </location>
</feature>
<dbReference type="OrthoDB" id="2148716at2759"/>
<dbReference type="Gene3D" id="3.10.450.50">
    <property type="match status" value="1"/>
</dbReference>
<dbReference type="InterPro" id="IPR037401">
    <property type="entry name" value="SnoaL-like"/>
</dbReference>
<keyword evidence="3" id="KW-1185">Reference proteome</keyword>
<dbReference type="InterPro" id="IPR032710">
    <property type="entry name" value="NTF2-like_dom_sf"/>
</dbReference>
<reference evidence="2 3" key="1">
    <citation type="submission" date="2019-03" db="EMBL/GenBank/DDBJ databases">
        <title>Draft genome sequence of Xylaria hypoxylon DSM 108379, a ubiquitous saprotrophic-parasitic fungi on hardwood.</title>
        <authorList>
            <person name="Buettner E."/>
            <person name="Leonhardt S."/>
            <person name="Gebauer A.M."/>
            <person name="Liers C."/>
            <person name="Hofrichter M."/>
            <person name="Kellner H."/>
        </authorList>
    </citation>
    <scope>NUCLEOTIDE SEQUENCE [LARGE SCALE GENOMIC DNA]</scope>
    <source>
        <strain evidence="2 3">DSM 108379</strain>
    </source>
</reference>
<comment type="caution">
    <text evidence="2">The sequence shown here is derived from an EMBL/GenBank/DDBJ whole genome shotgun (WGS) entry which is preliminary data.</text>
</comment>
<dbReference type="STRING" id="37992.A0A4Z0YPH3"/>
<dbReference type="EMBL" id="SKBN01000186">
    <property type="protein sequence ID" value="TGJ81085.1"/>
    <property type="molecule type" value="Genomic_DNA"/>
</dbReference>
<name>A0A4Z0YPH3_9PEZI</name>
<dbReference type="AlphaFoldDB" id="A0A4Z0YPH3"/>
<evidence type="ECO:0000259" key="1">
    <source>
        <dbReference type="Pfam" id="PF13577"/>
    </source>
</evidence>
<dbReference type="CDD" id="cd00531">
    <property type="entry name" value="NTF2_like"/>
    <property type="match status" value="1"/>
</dbReference>
<organism evidence="2 3">
    <name type="scientific">Xylaria hypoxylon</name>
    <dbReference type="NCBI Taxonomy" id="37992"/>
    <lineage>
        <taxon>Eukaryota</taxon>
        <taxon>Fungi</taxon>
        <taxon>Dikarya</taxon>
        <taxon>Ascomycota</taxon>
        <taxon>Pezizomycotina</taxon>
        <taxon>Sordariomycetes</taxon>
        <taxon>Xylariomycetidae</taxon>
        <taxon>Xylariales</taxon>
        <taxon>Xylariaceae</taxon>
        <taxon>Xylaria</taxon>
    </lineage>
</organism>
<evidence type="ECO:0000313" key="3">
    <source>
        <dbReference type="Proteomes" id="UP000297716"/>
    </source>
</evidence>
<sequence>MAFSALPAALPGLTDRESIADVLYRAVLAFDHGDDALLRSAVTDDVTAEMPGSPPTSGISALKTAVFDRVAFDLDTTHFLSNIRVSVESGASMAQVSCSALAQHVRKGKGFEPGPHRFTSGGMYLCDVVKDEPSGVWKIKTWKANIVWVDGDLAVMTGH</sequence>
<gene>
    <name evidence="2" type="ORF">E0Z10_g7684</name>
</gene>